<dbReference type="AlphaFoldDB" id="A0A5R9Q3I3"/>
<sequence>MNISGGSLPVMSDAGEGGQVVSAALAKKQQQVEGKAALALIDAASTGSAAQSPAQSTTTATLGNHVNIYV</sequence>
<reference evidence="1 2" key="1">
    <citation type="submission" date="2018-01" db="EMBL/GenBank/DDBJ databases">
        <title>Co-occurrence of chitin degradation, pigmentation and bioactivity in marine Pseudoalteromonas.</title>
        <authorList>
            <person name="Paulsen S."/>
            <person name="Gram L."/>
            <person name="Machado H."/>
        </authorList>
    </citation>
    <scope>NUCLEOTIDE SEQUENCE [LARGE SCALE GENOMIC DNA]</scope>
    <source>
        <strain evidence="1 2">S3663</strain>
    </source>
</reference>
<dbReference type="RefSeq" id="WP_138481435.1">
    <property type="nucleotide sequence ID" value="NZ_PPSW01000016.1"/>
</dbReference>
<dbReference type="EMBL" id="PPSW01000016">
    <property type="protein sequence ID" value="TLX46809.1"/>
    <property type="molecule type" value="Genomic_DNA"/>
</dbReference>
<comment type="caution">
    <text evidence="1">The sequence shown here is derived from an EMBL/GenBank/DDBJ whole genome shotgun (WGS) entry which is preliminary data.</text>
</comment>
<organism evidence="1 2">
    <name type="scientific">Pseudoalteromonas phenolica</name>
    <dbReference type="NCBI Taxonomy" id="161398"/>
    <lineage>
        <taxon>Bacteria</taxon>
        <taxon>Pseudomonadati</taxon>
        <taxon>Pseudomonadota</taxon>
        <taxon>Gammaproteobacteria</taxon>
        <taxon>Alteromonadales</taxon>
        <taxon>Pseudoalteromonadaceae</taxon>
        <taxon>Pseudoalteromonas</taxon>
    </lineage>
</organism>
<name>A0A5R9Q3I3_9GAMM</name>
<evidence type="ECO:0000313" key="2">
    <source>
        <dbReference type="Proteomes" id="UP000309186"/>
    </source>
</evidence>
<accession>A0A5R9Q3I3</accession>
<evidence type="ECO:0008006" key="3">
    <source>
        <dbReference type="Google" id="ProtNLM"/>
    </source>
</evidence>
<evidence type="ECO:0000313" key="1">
    <source>
        <dbReference type="EMBL" id="TLX46809.1"/>
    </source>
</evidence>
<proteinExistence type="predicted"/>
<dbReference type="Proteomes" id="UP000309186">
    <property type="component" value="Unassembled WGS sequence"/>
</dbReference>
<protein>
    <recommendedName>
        <fullName evidence="3">Orphan protein</fullName>
    </recommendedName>
</protein>
<gene>
    <name evidence="1" type="ORF">C1E24_11125</name>
</gene>